<dbReference type="PANTHER" id="PTHR10819:SF3">
    <property type="entry name" value="PHOSPHOTRIESTERASE-RELATED PROTEIN"/>
    <property type="match status" value="1"/>
</dbReference>
<proteinExistence type="inferred from homology"/>
<dbReference type="CDD" id="cd00530">
    <property type="entry name" value="PTE"/>
    <property type="match status" value="1"/>
</dbReference>
<evidence type="ECO:0000256" key="3">
    <source>
        <dbReference type="PROSITE-ProRule" id="PRU00679"/>
    </source>
</evidence>
<dbReference type="SUPFAM" id="SSF51556">
    <property type="entry name" value="Metallo-dependent hydrolases"/>
    <property type="match status" value="1"/>
</dbReference>
<organism evidence="4 5">
    <name type="scientific">Actinomadura luzonensis</name>
    <dbReference type="NCBI Taxonomy" id="2805427"/>
    <lineage>
        <taxon>Bacteria</taxon>
        <taxon>Bacillati</taxon>
        <taxon>Actinomycetota</taxon>
        <taxon>Actinomycetes</taxon>
        <taxon>Streptosporangiales</taxon>
        <taxon>Thermomonosporaceae</taxon>
        <taxon>Actinomadura</taxon>
    </lineage>
</organism>
<dbReference type="PROSITE" id="PS51347">
    <property type="entry name" value="PHOSPHOTRIESTERASE_2"/>
    <property type="match status" value="1"/>
</dbReference>
<evidence type="ECO:0000313" key="5">
    <source>
        <dbReference type="Proteomes" id="UP001317259"/>
    </source>
</evidence>
<dbReference type="InterPro" id="IPR017947">
    <property type="entry name" value="AryldialkylPase_Zn-BS"/>
</dbReference>
<gene>
    <name evidence="4" type="ORF">MF672_001165</name>
</gene>
<evidence type="ECO:0000256" key="2">
    <source>
        <dbReference type="ARBA" id="ARBA00022801"/>
    </source>
</evidence>
<reference evidence="4 5" key="1">
    <citation type="submission" date="2022-04" db="EMBL/GenBank/DDBJ databases">
        <title>Genome draft of Actinomadura sp. ATCC 31491.</title>
        <authorList>
            <person name="Shi X."/>
            <person name="Du Y."/>
        </authorList>
    </citation>
    <scope>NUCLEOTIDE SEQUENCE [LARGE SCALE GENOMIC DNA]</scope>
    <source>
        <strain evidence="4 5">ATCC 31491</strain>
    </source>
</reference>
<comment type="caution">
    <text evidence="3">Lacks conserved residue(s) required for the propagation of feature annotation.</text>
</comment>
<dbReference type="Pfam" id="PF02126">
    <property type="entry name" value="PTE"/>
    <property type="match status" value="1"/>
</dbReference>
<comment type="similarity">
    <text evidence="3">Belongs to the metallo-dependent hydrolases superfamily. Phosphotriesterase family.</text>
</comment>
<dbReference type="InterPro" id="IPR001559">
    <property type="entry name" value="Phosphotriesterase"/>
</dbReference>
<keyword evidence="1" id="KW-0479">Metal-binding</keyword>
<dbReference type="EMBL" id="JAKRKC020000001">
    <property type="protein sequence ID" value="MCK2212416.1"/>
    <property type="molecule type" value="Genomic_DNA"/>
</dbReference>
<dbReference type="PROSITE" id="PS01322">
    <property type="entry name" value="PHOSPHOTRIESTERASE_1"/>
    <property type="match status" value="1"/>
</dbReference>
<dbReference type="PANTHER" id="PTHR10819">
    <property type="entry name" value="PHOSPHOTRIESTERASE-RELATED"/>
    <property type="match status" value="1"/>
</dbReference>
<keyword evidence="5" id="KW-1185">Reference proteome</keyword>
<dbReference type="Proteomes" id="UP001317259">
    <property type="component" value="Unassembled WGS sequence"/>
</dbReference>
<evidence type="ECO:0000313" key="4">
    <source>
        <dbReference type="EMBL" id="MCK2212416.1"/>
    </source>
</evidence>
<name>A0ABT0FKB5_9ACTN</name>
<dbReference type="RefSeq" id="WP_242377054.1">
    <property type="nucleotide sequence ID" value="NZ_JAKRKC020000001.1"/>
</dbReference>
<sequence>MTVTGAIDAGDLGVTLMHEHLINDCTSCWNPPAPDDLTGQEIAAGPVRMSYLGRLRNDPFLSLDNCRLDDVGLVSAELARFAEAGGASVVEQTCSGIGRDPGALARIARNTGLNIIMGCGFYLEASHPAQVRGMTAVDVADHLEQEISEGVNGVRPGIIGEIGVSAAFTQEEEKVLRGAAIAQRRTGLPLSIHLPGWERHGGRVLDVVAEEGASLEATVLCHLNPSMRDVDYQHDLADRGAWIEYDMVGLEFYFADQAAQSPSDEDNARAIVELVRAGYAGRLLLSSDVFLKTMLVRYGGYGYAHLLTAFAQRLTRHGLTADDLTRLLIRNPAAVFQATVKETTDDQNSRRW</sequence>
<protein>
    <submittedName>
        <fullName evidence="4">Phosphotriesterase-related protein</fullName>
    </submittedName>
</protein>
<accession>A0ABT0FKB5</accession>
<comment type="caution">
    <text evidence="4">The sequence shown here is derived from an EMBL/GenBank/DDBJ whole genome shotgun (WGS) entry which is preliminary data.</text>
</comment>
<evidence type="ECO:0000256" key="1">
    <source>
        <dbReference type="ARBA" id="ARBA00022723"/>
    </source>
</evidence>
<keyword evidence="2" id="KW-0378">Hydrolase</keyword>
<dbReference type="Gene3D" id="3.20.20.140">
    <property type="entry name" value="Metal-dependent hydrolases"/>
    <property type="match status" value="1"/>
</dbReference>
<dbReference type="InterPro" id="IPR032466">
    <property type="entry name" value="Metal_Hydrolase"/>
</dbReference>